<dbReference type="Gramene" id="RZC69629">
    <property type="protein sequence ID" value="RZC69629"/>
    <property type="gene ID" value="C5167_032750"/>
</dbReference>
<evidence type="ECO:0000313" key="2">
    <source>
        <dbReference type="EMBL" id="RZC69629.1"/>
    </source>
</evidence>
<gene>
    <name evidence="2" type="ORF">C5167_032750</name>
</gene>
<evidence type="ECO:0000313" key="3">
    <source>
        <dbReference type="Proteomes" id="UP000316621"/>
    </source>
</evidence>
<feature type="region of interest" description="Disordered" evidence="1">
    <location>
        <begin position="91"/>
        <end position="117"/>
    </location>
</feature>
<dbReference type="Proteomes" id="UP000316621">
    <property type="component" value="Chromosome 7"/>
</dbReference>
<dbReference type="EMBL" id="CM010721">
    <property type="protein sequence ID" value="RZC69629.1"/>
    <property type="molecule type" value="Genomic_DNA"/>
</dbReference>
<name>A0A4Y7KCE0_PAPSO</name>
<accession>A0A4Y7KCE0</accession>
<dbReference type="AlphaFoldDB" id="A0A4Y7KCE0"/>
<sequence>MLSCDMGRLCLCCSFEFKLKNSERLTLPHRVKPSPGLSCNVADWSSSRTAEVLHRCIEQTLNSEGLRSLQRLPQTLLELYEYRRIYRTSDRVGPQNLPHPPQNHQLSYSTITAAPNS</sequence>
<protein>
    <submittedName>
        <fullName evidence="2">Uncharacterized protein</fullName>
    </submittedName>
</protein>
<reference evidence="2 3" key="1">
    <citation type="journal article" date="2018" name="Science">
        <title>The opium poppy genome and morphinan production.</title>
        <authorList>
            <person name="Guo L."/>
            <person name="Winzer T."/>
            <person name="Yang X."/>
            <person name="Li Y."/>
            <person name="Ning Z."/>
            <person name="He Z."/>
            <person name="Teodor R."/>
            <person name="Lu Y."/>
            <person name="Bowser T.A."/>
            <person name="Graham I.A."/>
            <person name="Ye K."/>
        </authorList>
    </citation>
    <scope>NUCLEOTIDE SEQUENCE [LARGE SCALE GENOMIC DNA]</scope>
    <source>
        <strain evidence="3">cv. HN1</strain>
        <tissue evidence="2">Leaves</tissue>
    </source>
</reference>
<feature type="compositionally biased region" description="Polar residues" evidence="1">
    <location>
        <begin position="107"/>
        <end position="117"/>
    </location>
</feature>
<proteinExistence type="predicted"/>
<organism evidence="2 3">
    <name type="scientific">Papaver somniferum</name>
    <name type="common">Opium poppy</name>
    <dbReference type="NCBI Taxonomy" id="3469"/>
    <lineage>
        <taxon>Eukaryota</taxon>
        <taxon>Viridiplantae</taxon>
        <taxon>Streptophyta</taxon>
        <taxon>Embryophyta</taxon>
        <taxon>Tracheophyta</taxon>
        <taxon>Spermatophyta</taxon>
        <taxon>Magnoliopsida</taxon>
        <taxon>Ranunculales</taxon>
        <taxon>Papaveraceae</taxon>
        <taxon>Papaveroideae</taxon>
        <taxon>Papaver</taxon>
    </lineage>
</organism>
<keyword evidence="3" id="KW-1185">Reference proteome</keyword>
<evidence type="ECO:0000256" key="1">
    <source>
        <dbReference type="SAM" id="MobiDB-lite"/>
    </source>
</evidence>